<evidence type="ECO:0000256" key="3">
    <source>
        <dbReference type="ARBA" id="ARBA00023242"/>
    </source>
</evidence>
<dbReference type="PANTHER" id="PTHR11514">
    <property type="entry name" value="MYC"/>
    <property type="match status" value="1"/>
</dbReference>
<comment type="subcellular location">
    <subcellularLocation>
        <location evidence="4">Nucleus</location>
    </subcellularLocation>
</comment>
<keyword evidence="5" id="KW-0472">Membrane</keyword>
<keyword evidence="7" id="KW-1185">Reference proteome</keyword>
<dbReference type="GeneID" id="107486784"/>
<feature type="domain" description="Transcription factor MYC/MYB N-terminal" evidence="6">
    <location>
        <begin position="45"/>
        <end position="211"/>
    </location>
</feature>
<keyword evidence="2 4" id="KW-0804">Transcription</keyword>
<name>A0A6P4D5R5_ARADU</name>
<accession>A0A6P4D5R5</accession>
<keyword evidence="5" id="KW-1133">Transmembrane helix</keyword>
<dbReference type="GO" id="GO:0003700">
    <property type="term" value="F:DNA-binding transcription factor activity"/>
    <property type="evidence" value="ECO:0007669"/>
    <property type="project" value="InterPro"/>
</dbReference>
<evidence type="ECO:0000313" key="8">
    <source>
        <dbReference type="RefSeq" id="XP_015962845.1"/>
    </source>
</evidence>
<dbReference type="GO" id="GO:0000976">
    <property type="term" value="F:transcription cis-regulatory region binding"/>
    <property type="evidence" value="ECO:0007669"/>
    <property type="project" value="TreeGrafter"/>
</dbReference>
<keyword evidence="3 4" id="KW-0539">Nucleus</keyword>
<dbReference type="Proteomes" id="UP000515211">
    <property type="component" value="Chromosome 4"/>
</dbReference>
<evidence type="ECO:0000256" key="2">
    <source>
        <dbReference type="ARBA" id="ARBA00023163"/>
    </source>
</evidence>
<evidence type="ECO:0000259" key="6">
    <source>
        <dbReference type="Pfam" id="PF14215"/>
    </source>
</evidence>
<organism evidence="7 8">
    <name type="scientific">Arachis duranensis</name>
    <name type="common">Wild peanut</name>
    <dbReference type="NCBI Taxonomy" id="130453"/>
    <lineage>
        <taxon>Eukaryota</taxon>
        <taxon>Viridiplantae</taxon>
        <taxon>Streptophyta</taxon>
        <taxon>Embryophyta</taxon>
        <taxon>Tracheophyta</taxon>
        <taxon>Spermatophyta</taxon>
        <taxon>Magnoliopsida</taxon>
        <taxon>eudicotyledons</taxon>
        <taxon>Gunneridae</taxon>
        <taxon>Pentapetalae</taxon>
        <taxon>rosids</taxon>
        <taxon>fabids</taxon>
        <taxon>Fabales</taxon>
        <taxon>Fabaceae</taxon>
        <taxon>Papilionoideae</taxon>
        <taxon>50 kb inversion clade</taxon>
        <taxon>dalbergioids sensu lato</taxon>
        <taxon>Dalbergieae</taxon>
        <taxon>Pterocarpus clade</taxon>
        <taxon>Arachis</taxon>
    </lineage>
</organism>
<keyword evidence="5" id="KW-0812">Transmembrane</keyword>
<evidence type="ECO:0000256" key="1">
    <source>
        <dbReference type="ARBA" id="ARBA00023015"/>
    </source>
</evidence>
<gene>
    <name evidence="8" type="primary">LOC107486784</name>
</gene>
<feature type="transmembrane region" description="Helical" evidence="5">
    <location>
        <begin position="57"/>
        <end position="75"/>
    </location>
</feature>
<dbReference type="GO" id="GO:0005634">
    <property type="term" value="C:nucleus"/>
    <property type="evidence" value="ECO:0007669"/>
    <property type="project" value="UniProtKB-SubCell"/>
</dbReference>
<keyword evidence="1 4" id="KW-0805">Transcription regulation</keyword>
<protein>
    <recommendedName>
        <fullName evidence="4">Transcription factor</fullName>
        <shortName evidence="4">bHLH transcription factor</shortName>
    </recommendedName>
    <alternativeName>
        <fullName evidence="4">Basic helix-loop-helix protein</fullName>
    </alternativeName>
</protein>
<dbReference type="RefSeq" id="XP_015962845.1">
    <property type="nucleotide sequence ID" value="XM_016107359.1"/>
</dbReference>
<evidence type="ECO:0000256" key="4">
    <source>
        <dbReference type="RuleBase" id="RU369104"/>
    </source>
</evidence>
<dbReference type="Pfam" id="PF14215">
    <property type="entry name" value="bHLH-MYC_N"/>
    <property type="match status" value="1"/>
</dbReference>
<dbReference type="KEGG" id="adu:107486784"/>
<dbReference type="InterPro" id="IPR025610">
    <property type="entry name" value="MYC/MYB_N"/>
</dbReference>
<reference evidence="7" key="1">
    <citation type="journal article" date="2016" name="Nat. Genet.">
        <title>The genome sequences of Arachis duranensis and Arachis ipaensis, the diploid ancestors of cultivated peanut.</title>
        <authorList>
            <person name="Bertioli D.J."/>
            <person name="Cannon S.B."/>
            <person name="Froenicke L."/>
            <person name="Huang G."/>
            <person name="Farmer A.D."/>
            <person name="Cannon E.K."/>
            <person name="Liu X."/>
            <person name="Gao D."/>
            <person name="Clevenger J."/>
            <person name="Dash S."/>
            <person name="Ren L."/>
            <person name="Moretzsohn M.C."/>
            <person name="Shirasawa K."/>
            <person name="Huang W."/>
            <person name="Vidigal B."/>
            <person name="Abernathy B."/>
            <person name="Chu Y."/>
            <person name="Niederhuth C.E."/>
            <person name="Umale P."/>
            <person name="Araujo A.C."/>
            <person name="Kozik A."/>
            <person name="Kim K.D."/>
            <person name="Burow M.D."/>
            <person name="Varshney R.K."/>
            <person name="Wang X."/>
            <person name="Zhang X."/>
            <person name="Barkley N."/>
            <person name="Guimaraes P.M."/>
            <person name="Isobe S."/>
            <person name="Guo B."/>
            <person name="Liao B."/>
            <person name="Stalker H.T."/>
            <person name="Schmitz R.J."/>
            <person name="Scheffler B.E."/>
            <person name="Leal-Bertioli S.C."/>
            <person name="Xun X."/>
            <person name="Jackson S.A."/>
            <person name="Michelmore R."/>
            <person name="Ozias-Akins P."/>
        </authorList>
    </citation>
    <scope>NUCLEOTIDE SEQUENCE [LARGE SCALE GENOMIC DNA]</scope>
    <source>
        <strain evidence="7">cv. V14167</strain>
    </source>
</reference>
<evidence type="ECO:0000256" key="5">
    <source>
        <dbReference type="SAM" id="Phobius"/>
    </source>
</evidence>
<evidence type="ECO:0000313" key="7">
    <source>
        <dbReference type="Proteomes" id="UP000515211"/>
    </source>
</evidence>
<dbReference type="InterPro" id="IPR045084">
    <property type="entry name" value="AIB/MYC-like"/>
</dbReference>
<proteinExistence type="predicted"/>
<dbReference type="PANTHER" id="PTHR11514:SF53">
    <property type="entry name" value="TRANSCRIPTION FACTOR BHLH3"/>
    <property type="match status" value="1"/>
</dbReference>
<feature type="transmembrane region" description="Helical" evidence="5">
    <location>
        <begin position="23"/>
        <end position="45"/>
    </location>
</feature>
<reference evidence="8" key="2">
    <citation type="submission" date="2025-08" db="UniProtKB">
        <authorList>
            <consortium name="RefSeq"/>
        </authorList>
    </citation>
    <scope>IDENTIFICATION</scope>
    <source>
        <tissue evidence="8">Whole plant</tissue>
    </source>
</reference>
<dbReference type="AlphaFoldDB" id="A0A6P4D5R5"/>
<sequence>MKTRVCWNLCWVQKLLHLVSNNFVSIVVASALTLAVTDAGVWRWLCQVLEGSKWNYAIFWLVAGLKYGGSALIWGDGQCCDPKGGEAGEGGSEGNWSGVSKGDEEELRKKVLEKLDAYFACYVSKEANYARLDRVSELHMFYLASKYYIFGFDSPCGPGGSFKFESRSLLGRSVGLQTVVFVPLKVGVVEFGSVETMPEDQGVLDLVKIAFYASKLASWISTRFP</sequence>